<dbReference type="AlphaFoldDB" id="A0A6N3FS65"/>
<feature type="transmembrane region" description="Helical" evidence="1">
    <location>
        <begin position="37"/>
        <end position="57"/>
    </location>
</feature>
<proteinExistence type="predicted"/>
<evidence type="ECO:0000313" key="2">
    <source>
        <dbReference type="EMBL" id="VYU55092.1"/>
    </source>
</evidence>
<organism evidence="2">
    <name type="scientific">Clostridium paraputrificum</name>
    <dbReference type="NCBI Taxonomy" id="29363"/>
    <lineage>
        <taxon>Bacteria</taxon>
        <taxon>Bacillati</taxon>
        <taxon>Bacillota</taxon>
        <taxon>Clostridia</taxon>
        <taxon>Eubacteriales</taxon>
        <taxon>Clostridiaceae</taxon>
        <taxon>Clostridium</taxon>
    </lineage>
</organism>
<keyword evidence="1" id="KW-0812">Transmembrane</keyword>
<dbReference type="RefSeq" id="WP_156562149.1">
    <property type="nucleotide sequence ID" value="NZ_CACRTV010000063.1"/>
</dbReference>
<reference evidence="2" key="1">
    <citation type="submission" date="2019-11" db="EMBL/GenBank/DDBJ databases">
        <authorList>
            <person name="Feng L."/>
        </authorList>
    </citation>
    <scope>NUCLEOTIDE SEQUENCE</scope>
    <source>
        <strain evidence="2">CParaputrificumLFYP93</strain>
    </source>
</reference>
<keyword evidence="1" id="KW-1133">Transmembrane helix</keyword>
<evidence type="ECO:0000256" key="1">
    <source>
        <dbReference type="SAM" id="Phobius"/>
    </source>
</evidence>
<sequence length="67" mass="7870">MWKYILKHKNITFIVCGLIIILFSEEIRIFFGMNSDIKELILDSIFGLSIVLIGLLYKFKTVTEKEE</sequence>
<name>A0A6N3FS65_9CLOT</name>
<accession>A0A6N3FS65</accession>
<gene>
    <name evidence="2" type="ORF">CPLFYP93_02697</name>
</gene>
<keyword evidence="1" id="KW-0472">Membrane</keyword>
<dbReference type="EMBL" id="CACRTV010000063">
    <property type="protein sequence ID" value="VYU55092.1"/>
    <property type="molecule type" value="Genomic_DNA"/>
</dbReference>
<feature type="transmembrane region" description="Helical" evidence="1">
    <location>
        <begin position="12"/>
        <end position="31"/>
    </location>
</feature>
<protein>
    <submittedName>
        <fullName evidence="2">Uncharacterized protein</fullName>
    </submittedName>
</protein>